<name>A0A0F9KB84_9ZZZZ</name>
<comment type="caution">
    <text evidence="1">The sequence shown here is derived from an EMBL/GenBank/DDBJ whole genome shotgun (WGS) entry which is preliminary data.</text>
</comment>
<proteinExistence type="predicted"/>
<protein>
    <submittedName>
        <fullName evidence="1">Uncharacterized protein</fullName>
    </submittedName>
</protein>
<evidence type="ECO:0000313" key="1">
    <source>
        <dbReference type="EMBL" id="KKM79404.1"/>
    </source>
</evidence>
<gene>
    <name evidence="1" type="ORF">LCGC14_1350140</name>
</gene>
<sequence>MADSDGRIDLHGSVQVPRAALYGFRDFLTRFLKETITSAEWKEKMRWIDSLLEAETDDD</sequence>
<accession>A0A0F9KB84</accession>
<organism evidence="1">
    <name type="scientific">marine sediment metagenome</name>
    <dbReference type="NCBI Taxonomy" id="412755"/>
    <lineage>
        <taxon>unclassified sequences</taxon>
        <taxon>metagenomes</taxon>
        <taxon>ecological metagenomes</taxon>
    </lineage>
</organism>
<dbReference type="EMBL" id="LAZR01008339">
    <property type="protein sequence ID" value="KKM79404.1"/>
    <property type="molecule type" value="Genomic_DNA"/>
</dbReference>
<reference evidence="1" key="1">
    <citation type="journal article" date="2015" name="Nature">
        <title>Complex archaea that bridge the gap between prokaryotes and eukaryotes.</title>
        <authorList>
            <person name="Spang A."/>
            <person name="Saw J.H."/>
            <person name="Jorgensen S.L."/>
            <person name="Zaremba-Niedzwiedzka K."/>
            <person name="Martijn J."/>
            <person name="Lind A.E."/>
            <person name="van Eijk R."/>
            <person name="Schleper C."/>
            <person name="Guy L."/>
            <person name="Ettema T.J."/>
        </authorList>
    </citation>
    <scope>NUCLEOTIDE SEQUENCE</scope>
</reference>
<dbReference type="AlphaFoldDB" id="A0A0F9KB84"/>